<dbReference type="Gene3D" id="3.40.50.12780">
    <property type="entry name" value="N-terminal domain of ligase-like"/>
    <property type="match status" value="1"/>
</dbReference>
<dbReference type="InterPro" id="IPR042099">
    <property type="entry name" value="ANL_N_sf"/>
</dbReference>
<dbReference type="InterPro" id="IPR000873">
    <property type="entry name" value="AMP-dep_synth/lig_dom"/>
</dbReference>
<reference evidence="3 4" key="1">
    <citation type="submission" date="2024-02" db="EMBL/GenBank/DDBJ databases">
        <title>Janibacter sp. nov., isolated from gut of marine sandworm.</title>
        <authorList>
            <person name="Kim B."/>
            <person name="Jun M.O."/>
            <person name="Shin N.-R."/>
        </authorList>
    </citation>
    <scope>NUCLEOTIDE SEQUENCE [LARGE SCALE GENOMIC DNA]</scope>
    <source>
        <strain evidence="3 4">A1S7</strain>
    </source>
</reference>
<feature type="transmembrane region" description="Helical" evidence="1">
    <location>
        <begin position="744"/>
        <end position="759"/>
    </location>
</feature>
<proteinExistence type="predicted"/>
<dbReference type="InterPro" id="IPR009081">
    <property type="entry name" value="PP-bd_ACP"/>
</dbReference>
<gene>
    <name evidence="3" type="ORF">V1351_03400</name>
</gene>
<dbReference type="Proteomes" id="UP001382727">
    <property type="component" value="Chromosome"/>
</dbReference>
<evidence type="ECO:0000313" key="3">
    <source>
        <dbReference type="EMBL" id="WXB77122.1"/>
    </source>
</evidence>
<organism evidence="3 4">
    <name type="scientific">Janibacter alittae</name>
    <dbReference type="NCBI Taxonomy" id="3115209"/>
    <lineage>
        <taxon>Bacteria</taxon>
        <taxon>Bacillati</taxon>
        <taxon>Actinomycetota</taxon>
        <taxon>Actinomycetes</taxon>
        <taxon>Micrococcales</taxon>
        <taxon>Intrasporangiaceae</taxon>
        <taxon>Janibacter</taxon>
    </lineage>
</organism>
<keyword evidence="4" id="KW-1185">Reference proteome</keyword>
<dbReference type="PROSITE" id="PS50075">
    <property type="entry name" value="CARRIER"/>
    <property type="match status" value="1"/>
</dbReference>
<feature type="transmembrane region" description="Helical" evidence="1">
    <location>
        <begin position="814"/>
        <end position="832"/>
    </location>
</feature>
<accession>A0ABZ2MJ95</accession>
<dbReference type="EMBL" id="CP144913">
    <property type="protein sequence ID" value="WXB77122.1"/>
    <property type="molecule type" value="Genomic_DNA"/>
</dbReference>
<dbReference type="PANTHER" id="PTHR43767">
    <property type="entry name" value="LONG-CHAIN-FATTY-ACID--COA LIGASE"/>
    <property type="match status" value="1"/>
</dbReference>
<dbReference type="SUPFAM" id="SSF56801">
    <property type="entry name" value="Acetyl-CoA synthetase-like"/>
    <property type="match status" value="1"/>
</dbReference>
<evidence type="ECO:0000256" key="1">
    <source>
        <dbReference type="SAM" id="Phobius"/>
    </source>
</evidence>
<feature type="domain" description="Carrier" evidence="2">
    <location>
        <begin position="479"/>
        <end position="558"/>
    </location>
</feature>
<protein>
    <submittedName>
        <fullName evidence="3">Non-ribosomal peptide synthetase</fullName>
    </submittedName>
</protein>
<dbReference type="InterPro" id="IPR050237">
    <property type="entry name" value="ATP-dep_AMP-bd_enzyme"/>
</dbReference>
<dbReference type="SUPFAM" id="SSF47336">
    <property type="entry name" value="ACP-like"/>
    <property type="match status" value="1"/>
</dbReference>
<dbReference type="InterPro" id="IPR045851">
    <property type="entry name" value="AMP-bd_C_sf"/>
</dbReference>
<feature type="transmembrane region" description="Helical" evidence="1">
    <location>
        <begin position="692"/>
        <end position="710"/>
    </location>
</feature>
<dbReference type="InterPro" id="IPR036736">
    <property type="entry name" value="ACP-like_sf"/>
</dbReference>
<dbReference type="Pfam" id="PF00501">
    <property type="entry name" value="AMP-binding"/>
    <property type="match status" value="1"/>
</dbReference>
<keyword evidence="1" id="KW-0812">Transmembrane</keyword>
<feature type="transmembrane region" description="Helical" evidence="1">
    <location>
        <begin position="716"/>
        <end position="737"/>
    </location>
</feature>
<dbReference type="RefSeq" id="WP_338750718.1">
    <property type="nucleotide sequence ID" value="NZ_CP144913.1"/>
</dbReference>
<sequence length="861" mass="91238">MTMLAELRDLPVPAPASGTRWSVPFLHPTVASTAIITPERTLAHDELAVRVAAVVEHLPDVATGRRLVHLPLRADLDGIVGYLAVLAAGHAALVTGPQATPITDRFSPDVRLAGAEVELLAEDPRHLLHPDLALLLSTSGSTGSPKLVRLSHDNLAANAHGIATALDLSAQDRAITSLPLHYCYGLSVLHSALLVGGSVVATDRSVTDDDFWRLHAEHRATVFAGVPHTFDLAESRLRGDLPGLRLVTQAGGAMGVDRVTEFAELGRAKGWQLAVMYGQTEATARMTVLRGRDVLAHPDSVGSPITDSDVRLDHDVPGGTDEVGELVFTGPGVMLGYAEHPDELSLGRMTTALRTGDLGRISSDGLVRIVGRRDRVAKVMGLRIDLGRVSDALSEDGHDVVVTADARRLLVTLVATHTASGTAAEARTVRQAAADVAGLHPASVVVDPVAQLPRLANGKTDRAGCRRRALEVADRSDAPPEGDRLGRVVAIVASALGREDVDADLSFTDLGGDSYSLVQTSVRLEKVLGALPADWHRRPLADLARDTDGGSRAISRLETPVVLRAAAVVAICASHIGLVSWPGGAHALLVIAGWAMTRFTLVSSDPAEHRRRGTRALIALVVPAVLVGLAVRLGSGAYSWPNVFLVNWLVGTVERGPHVHFWFIEALLACVVLVLALVSVPVLRRAYLRSPWEWSMGLAGLALIPRYLLIPDPTGSISGLPGSVLWLFAVGMALGVATTGRQRLLALALTAVGMVGFFFDPSRGATVVAAVVVLALVPRIPVPRLLAPIIGLLATASLHIYLVQFQVYPHVDNQVLALALSLIAGVLTWALLHPPTRALTELIAPPEPRRHPEETTCVAAP</sequence>
<keyword evidence="1" id="KW-0472">Membrane</keyword>
<keyword evidence="1" id="KW-1133">Transmembrane helix</keyword>
<dbReference type="PANTHER" id="PTHR43767:SF10">
    <property type="entry name" value="SURFACTIN SYNTHASE SUBUNIT 1"/>
    <property type="match status" value="1"/>
</dbReference>
<feature type="transmembrane region" description="Helical" evidence="1">
    <location>
        <begin position="660"/>
        <end position="680"/>
    </location>
</feature>
<name>A0ABZ2MJ95_9MICO</name>
<dbReference type="Gene3D" id="1.10.1200.10">
    <property type="entry name" value="ACP-like"/>
    <property type="match status" value="1"/>
</dbReference>
<evidence type="ECO:0000259" key="2">
    <source>
        <dbReference type="PROSITE" id="PS50075"/>
    </source>
</evidence>
<feature type="transmembrane region" description="Helical" evidence="1">
    <location>
        <begin position="789"/>
        <end position="808"/>
    </location>
</feature>
<dbReference type="Gene3D" id="3.30.300.30">
    <property type="match status" value="1"/>
</dbReference>
<dbReference type="Pfam" id="PF00550">
    <property type="entry name" value="PP-binding"/>
    <property type="match status" value="1"/>
</dbReference>
<feature type="transmembrane region" description="Helical" evidence="1">
    <location>
        <begin position="616"/>
        <end position="640"/>
    </location>
</feature>
<evidence type="ECO:0000313" key="4">
    <source>
        <dbReference type="Proteomes" id="UP001382727"/>
    </source>
</evidence>